<dbReference type="InterPro" id="IPR015942">
    <property type="entry name" value="Asp/Glu/hydantoin_racemase"/>
</dbReference>
<evidence type="ECO:0000256" key="2">
    <source>
        <dbReference type="ARBA" id="ARBA00023235"/>
    </source>
</evidence>
<dbReference type="PANTHER" id="PTHR21198:SF7">
    <property type="entry name" value="ASPARTATE-GLUTAMATE RACEMASE FAMILY"/>
    <property type="match status" value="1"/>
</dbReference>
<gene>
    <name evidence="3" type="ORF">SAMN02746064_02124</name>
</gene>
<dbReference type="PROSITE" id="PS00924">
    <property type="entry name" value="ASP_GLU_RACEMASE_2"/>
    <property type="match status" value="1"/>
</dbReference>
<comment type="similarity">
    <text evidence="1">Belongs to the aspartate/glutamate racemases family.</text>
</comment>
<dbReference type="GO" id="GO:0047661">
    <property type="term" value="F:amino-acid racemase activity"/>
    <property type="evidence" value="ECO:0007669"/>
    <property type="project" value="InterPro"/>
</dbReference>
<dbReference type="OrthoDB" id="9803739at2"/>
<name>A0A1M4ZT70_9FIRM</name>
<dbReference type="RefSeq" id="WP_073271909.1">
    <property type="nucleotide sequence ID" value="NZ_FQTU01000019.1"/>
</dbReference>
<dbReference type="InterPro" id="IPR004380">
    <property type="entry name" value="Asp_race"/>
</dbReference>
<dbReference type="InterPro" id="IPR001920">
    <property type="entry name" value="Asp/Glu_race"/>
</dbReference>
<evidence type="ECO:0000313" key="3">
    <source>
        <dbReference type="EMBL" id="SHF20766.1"/>
    </source>
</evidence>
<dbReference type="EMBL" id="FQTU01000019">
    <property type="protein sequence ID" value="SHF20766.1"/>
    <property type="molecule type" value="Genomic_DNA"/>
</dbReference>
<keyword evidence="4" id="KW-1185">Reference proteome</keyword>
<accession>A0A1M4ZT70</accession>
<dbReference type="AlphaFoldDB" id="A0A1M4ZT70"/>
<dbReference type="PANTHER" id="PTHR21198">
    <property type="entry name" value="GLUTAMATE RACEMASE"/>
    <property type="match status" value="1"/>
</dbReference>
<organism evidence="3 4">
    <name type="scientific">Alkalibacter saccharofermentans DSM 14828</name>
    <dbReference type="NCBI Taxonomy" id="1120975"/>
    <lineage>
        <taxon>Bacteria</taxon>
        <taxon>Bacillati</taxon>
        <taxon>Bacillota</taxon>
        <taxon>Clostridia</taxon>
        <taxon>Eubacteriales</taxon>
        <taxon>Eubacteriaceae</taxon>
        <taxon>Alkalibacter</taxon>
    </lineage>
</organism>
<dbReference type="InterPro" id="IPR033134">
    <property type="entry name" value="Asp/Glu_racemase_AS_2"/>
</dbReference>
<keyword evidence="2" id="KW-0413">Isomerase</keyword>
<reference evidence="3 4" key="1">
    <citation type="submission" date="2016-11" db="EMBL/GenBank/DDBJ databases">
        <authorList>
            <person name="Jaros S."/>
            <person name="Januszkiewicz K."/>
            <person name="Wedrychowicz H."/>
        </authorList>
    </citation>
    <scope>NUCLEOTIDE SEQUENCE [LARGE SCALE GENOMIC DNA]</scope>
    <source>
        <strain evidence="3 4">DSM 14828</strain>
    </source>
</reference>
<evidence type="ECO:0000313" key="4">
    <source>
        <dbReference type="Proteomes" id="UP000184251"/>
    </source>
</evidence>
<evidence type="ECO:0000256" key="1">
    <source>
        <dbReference type="ARBA" id="ARBA00007847"/>
    </source>
</evidence>
<dbReference type="Pfam" id="PF01177">
    <property type="entry name" value="Asp_Glu_race"/>
    <property type="match status" value="1"/>
</dbReference>
<dbReference type="Proteomes" id="UP000184251">
    <property type="component" value="Unassembled WGS sequence"/>
</dbReference>
<dbReference type="Gene3D" id="3.40.50.1860">
    <property type="match status" value="2"/>
</dbReference>
<proteinExistence type="inferred from homology"/>
<dbReference type="NCBIfam" id="TIGR00035">
    <property type="entry name" value="asp_race"/>
    <property type="match status" value="1"/>
</dbReference>
<sequence length="243" mass="26293">MKTLGVIGGTGPLATSYFFERIVLITDAKSDQDHIDVILYNRPSMPDRTGYITGKSKVSPVVPMIEIGSRLADQGADYIAIPCITAHSFFNELSEGIDVPIINFLEETGNHIEEEGIRNVGLMATDGTVFSGMFQNTLMNKGIEAILPSKKAQSYVMDIIYRDIKSGKSVDTDKLAYVVGELKDKHVDGIILGCTELSLLKKGCAAGREFIDPLEIAAEKAVALCGGKVKKSLRHPGGDVVCR</sequence>
<protein>
    <submittedName>
        <fullName evidence="3">Aspartate racemase</fullName>
    </submittedName>
</protein>
<dbReference type="SUPFAM" id="SSF53681">
    <property type="entry name" value="Aspartate/glutamate racemase"/>
    <property type="match status" value="2"/>
</dbReference>
<dbReference type="STRING" id="1120975.SAMN02746064_02124"/>